<keyword evidence="4" id="KW-1015">Disulfide bond</keyword>
<dbReference type="Gramene" id="KQJ89062">
    <property type="protein sequence ID" value="KQJ89062"/>
    <property type="gene ID" value="BRADI_4g23300v3"/>
</dbReference>
<evidence type="ECO:0000256" key="1">
    <source>
        <dbReference type="ARBA" id="ARBA00008987"/>
    </source>
</evidence>
<dbReference type="STRING" id="15368.I1IMT0"/>
<organism evidence="11">
    <name type="scientific">Brachypodium distachyon</name>
    <name type="common">Purple false brome</name>
    <name type="synonym">Trachynia distachya</name>
    <dbReference type="NCBI Taxonomy" id="15368"/>
    <lineage>
        <taxon>Eukaryota</taxon>
        <taxon>Viridiplantae</taxon>
        <taxon>Streptophyta</taxon>
        <taxon>Embryophyta</taxon>
        <taxon>Tracheophyta</taxon>
        <taxon>Spermatophyta</taxon>
        <taxon>Magnoliopsida</taxon>
        <taxon>Liliopsida</taxon>
        <taxon>Poales</taxon>
        <taxon>Poaceae</taxon>
        <taxon>BOP clade</taxon>
        <taxon>Pooideae</taxon>
        <taxon>Stipodae</taxon>
        <taxon>Brachypodieae</taxon>
        <taxon>Brachypodium</taxon>
    </lineage>
</organism>
<feature type="domain" description="Thioredoxin" evidence="9">
    <location>
        <begin position="19"/>
        <end position="131"/>
    </location>
</feature>
<dbReference type="FunFam" id="3.40.30.10:FF:000259">
    <property type="entry name" value="Thioredoxin-like protein Clot"/>
    <property type="match status" value="1"/>
</dbReference>
<dbReference type="Proteomes" id="UP000008810">
    <property type="component" value="Chromosome 4"/>
</dbReference>
<dbReference type="Gene3D" id="3.40.30.10">
    <property type="entry name" value="Glutaredoxin"/>
    <property type="match status" value="1"/>
</dbReference>
<evidence type="ECO:0000256" key="7">
    <source>
        <dbReference type="ARBA" id="ARBA00071006"/>
    </source>
</evidence>
<dbReference type="InterPro" id="IPR036249">
    <property type="entry name" value="Thioredoxin-like_sf"/>
</dbReference>
<reference evidence="10 11" key="1">
    <citation type="journal article" date="2010" name="Nature">
        <title>Genome sequencing and analysis of the model grass Brachypodium distachyon.</title>
        <authorList>
            <consortium name="International Brachypodium Initiative"/>
        </authorList>
    </citation>
    <scope>NUCLEOTIDE SEQUENCE [LARGE SCALE GENOMIC DNA]</scope>
    <source>
        <strain evidence="10">Bd21</strain>
        <strain evidence="11">cv. Bd21</strain>
    </source>
</reference>
<dbReference type="HOGENOM" id="CLU_120161_1_0_1"/>
<keyword evidence="12" id="KW-1185">Reference proteome</keyword>
<evidence type="ECO:0000256" key="3">
    <source>
        <dbReference type="ARBA" id="ARBA00022982"/>
    </source>
</evidence>
<dbReference type="Pfam" id="PF06110">
    <property type="entry name" value="TXD17-like_Trx"/>
    <property type="match status" value="1"/>
</dbReference>
<evidence type="ECO:0000313" key="10">
    <source>
        <dbReference type="EMBL" id="KQJ89062.1"/>
    </source>
</evidence>
<dbReference type="PANTHER" id="PTHR12452:SF0">
    <property type="entry name" value="THIOREDOXIN DOMAIN-CONTAINING PROTEIN 17"/>
    <property type="match status" value="1"/>
</dbReference>
<evidence type="ECO:0000256" key="8">
    <source>
        <dbReference type="ARBA" id="ARBA00083188"/>
    </source>
</evidence>
<dbReference type="PANTHER" id="PTHR12452">
    <property type="entry name" value="42-9-9 PROTEIN-RELATED"/>
    <property type="match status" value="1"/>
</dbReference>
<keyword evidence="3" id="KW-0249">Electron transport</keyword>
<dbReference type="InterPro" id="IPR010357">
    <property type="entry name" value="TXNDC17_dom"/>
</dbReference>
<dbReference type="InterPro" id="IPR045108">
    <property type="entry name" value="TXNDC17-like"/>
</dbReference>
<proteinExistence type="inferred from homology"/>
<evidence type="ECO:0000259" key="9">
    <source>
        <dbReference type="Pfam" id="PF06110"/>
    </source>
</evidence>
<keyword evidence="2" id="KW-0813">Transport</keyword>
<dbReference type="GO" id="GO:0005829">
    <property type="term" value="C:cytosol"/>
    <property type="evidence" value="ECO:0000318"/>
    <property type="project" value="GO_Central"/>
</dbReference>
<reference evidence="10" key="2">
    <citation type="submission" date="2017-06" db="EMBL/GenBank/DDBJ databases">
        <title>WGS assembly of Brachypodium distachyon.</title>
        <authorList>
            <consortium name="The International Brachypodium Initiative"/>
            <person name="Lucas S."/>
            <person name="Harmon-Smith M."/>
            <person name="Lail K."/>
            <person name="Tice H."/>
            <person name="Grimwood J."/>
            <person name="Bruce D."/>
            <person name="Barry K."/>
            <person name="Shu S."/>
            <person name="Lindquist E."/>
            <person name="Wang M."/>
            <person name="Pitluck S."/>
            <person name="Vogel J.P."/>
            <person name="Garvin D.F."/>
            <person name="Mockler T.C."/>
            <person name="Schmutz J."/>
            <person name="Rokhsar D."/>
            <person name="Bevan M.W."/>
        </authorList>
    </citation>
    <scope>NUCLEOTIDE SEQUENCE</scope>
    <source>
        <strain evidence="10">Bd21</strain>
    </source>
</reference>
<dbReference type="EMBL" id="CM000883">
    <property type="protein sequence ID" value="KQJ89062.1"/>
    <property type="molecule type" value="Genomic_DNA"/>
</dbReference>
<evidence type="ECO:0000256" key="2">
    <source>
        <dbReference type="ARBA" id="ARBA00022448"/>
    </source>
</evidence>
<protein>
    <recommendedName>
        <fullName evidence="7">Thioredoxin-like protein Clot</fullName>
    </recommendedName>
    <alternativeName>
        <fullName evidence="8">Thioredoxin Clot</fullName>
    </alternativeName>
</protein>
<dbReference type="AlphaFoldDB" id="I1IMT0"/>
<dbReference type="KEGG" id="bdi:100822680"/>
<evidence type="ECO:0000256" key="6">
    <source>
        <dbReference type="ARBA" id="ARBA00056742"/>
    </source>
</evidence>
<dbReference type="GO" id="GO:0047134">
    <property type="term" value="F:protein-disulfide reductase [NAD(P)H] activity"/>
    <property type="evidence" value="ECO:0000318"/>
    <property type="project" value="GO_Central"/>
</dbReference>
<evidence type="ECO:0000256" key="4">
    <source>
        <dbReference type="ARBA" id="ARBA00023157"/>
    </source>
</evidence>
<evidence type="ECO:0000313" key="11">
    <source>
        <dbReference type="EnsemblPlants" id="KQJ89062"/>
    </source>
</evidence>
<comment type="function">
    <text evidence="6">Probable thiol-disulfide oxidoreductase that may participate in various redox reactions.</text>
</comment>
<name>I1IMT0_BRADI</name>
<evidence type="ECO:0000256" key="5">
    <source>
        <dbReference type="ARBA" id="ARBA00023284"/>
    </source>
</evidence>
<dbReference type="OrthoDB" id="78947at2759"/>
<reference evidence="11" key="3">
    <citation type="submission" date="2018-08" db="UniProtKB">
        <authorList>
            <consortium name="EnsemblPlants"/>
        </authorList>
    </citation>
    <scope>IDENTIFICATION</scope>
    <source>
        <strain evidence="11">cv. Bd21</strain>
    </source>
</reference>
<dbReference type="SUPFAM" id="SSF52833">
    <property type="entry name" value="Thioredoxin-like"/>
    <property type="match status" value="1"/>
</dbReference>
<dbReference type="GeneID" id="100822680"/>
<comment type="similarity">
    <text evidence="1">Belongs to the thioredoxin family.</text>
</comment>
<sequence length="137" mass="14715">MTVEKVDATVADLESHLEKLSAAAADGKLKLLLFLADRESPSSSLTWCPDCNVAEPLIYSKLEALGKDVLLLRAFVGDKPTWRDPAHPWRADPRFALSGVPTLLRWEKGAASAGRLGDEEAQVADKVDAFLSAAAGN</sequence>
<gene>
    <name evidence="11" type="primary">LOC100822680</name>
    <name evidence="10" type="ORF">BRADI_4g23300v3</name>
</gene>
<accession>I1IMT0</accession>
<evidence type="ECO:0000313" key="12">
    <source>
        <dbReference type="Proteomes" id="UP000008810"/>
    </source>
</evidence>
<dbReference type="eggNOG" id="KOG3425">
    <property type="taxonomic scope" value="Eukaryota"/>
</dbReference>
<keyword evidence="5" id="KW-0676">Redox-active center</keyword>
<dbReference type="EnsemblPlants" id="KQJ89062">
    <property type="protein sequence ID" value="KQJ89062"/>
    <property type="gene ID" value="BRADI_4g23300v3"/>
</dbReference>
<dbReference type="RefSeq" id="XP_014758512.1">
    <property type="nucleotide sequence ID" value="XM_014903026.2"/>
</dbReference>
<dbReference type="OMA" id="PRDYWKN"/>